<reference evidence="4 5" key="1">
    <citation type="submission" date="2015-03" db="EMBL/GenBank/DDBJ databases">
        <title>Comparative analysis of the OM43 clade including a novel species from Red Sea uncovers genomic and metabolic diversity among marine methylotrophs.</title>
        <authorList>
            <person name="Jimenez-Infante F."/>
            <person name="Ngugi D.K."/>
            <person name="Vinu M."/>
            <person name="Alam I."/>
            <person name="Kamau A."/>
            <person name="Blom J."/>
            <person name="Bajic V.B."/>
            <person name="Stingl U."/>
        </authorList>
    </citation>
    <scope>NUCLEOTIDE SEQUENCE [LARGE SCALE GENOMIC DNA]</scope>
    <source>
        <strain evidence="4 5">MBRSH7</strain>
    </source>
</reference>
<dbReference type="GO" id="GO:0003677">
    <property type="term" value="F:DNA binding"/>
    <property type="evidence" value="ECO:0007669"/>
    <property type="project" value="UniProtKB-UniRule"/>
</dbReference>
<accession>A0A0H4J276</accession>
<evidence type="ECO:0000256" key="2">
    <source>
        <dbReference type="PROSITE-ProRule" id="PRU00335"/>
    </source>
</evidence>
<dbReference type="PROSITE" id="PS50977">
    <property type="entry name" value="HTH_TETR_2"/>
    <property type="match status" value="1"/>
</dbReference>
<dbReference type="InterPro" id="IPR050624">
    <property type="entry name" value="HTH-type_Tx_Regulator"/>
</dbReference>
<gene>
    <name evidence="4" type="ORF">VI33_03665</name>
</gene>
<sequence length="183" mass="21807">MKPKEKIILALKELIESSEMPSISTKNIARQANYSEAMIYQNFRSKHELMTSLLNHHKESITAIKNKIDKDSSLSSIKIKNFIKEIFRYAEKNYSFVYLVMFEPRDNSEKDYKTSLDEFNLFLEEIFKDYLKGYVLEPKKNRYPEDTLLNSILIFIYGQFNLYRLDKKKLPSLRLDIRLDKLI</sequence>
<dbReference type="Gene3D" id="1.10.357.10">
    <property type="entry name" value="Tetracycline Repressor, domain 2"/>
    <property type="match status" value="1"/>
</dbReference>
<dbReference type="Proteomes" id="UP000066549">
    <property type="component" value="Chromosome"/>
</dbReference>
<dbReference type="SUPFAM" id="SSF46689">
    <property type="entry name" value="Homeodomain-like"/>
    <property type="match status" value="1"/>
</dbReference>
<proteinExistence type="predicted"/>
<organism evidence="4 5">
    <name type="scientific">Methylophilales bacterium MBRS-H7</name>
    <dbReference type="NCBI Taxonomy" id="1623450"/>
    <lineage>
        <taxon>Bacteria</taxon>
        <taxon>Pseudomonadati</taxon>
        <taxon>Pseudomonadota</taxon>
        <taxon>Betaproteobacteria</taxon>
        <taxon>Nitrosomonadales</taxon>
        <taxon>OM43 clade</taxon>
    </lineage>
</organism>
<protein>
    <recommendedName>
        <fullName evidence="3">HTH tetR-type domain-containing protein</fullName>
    </recommendedName>
</protein>
<keyword evidence="1 2" id="KW-0238">DNA-binding</keyword>
<dbReference type="PANTHER" id="PTHR43479">
    <property type="entry name" value="ACREF/ENVCD OPERON REPRESSOR-RELATED"/>
    <property type="match status" value="1"/>
</dbReference>
<dbReference type="OrthoDB" id="3472897at2"/>
<dbReference type="PANTHER" id="PTHR43479:SF11">
    <property type="entry name" value="ACREF_ENVCD OPERON REPRESSOR-RELATED"/>
    <property type="match status" value="1"/>
</dbReference>
<keyword evidence="5" id="KW-1185">Reference proteome</keyword>
<dbReference type="InterPro" id="IPR001647">
    <property type="entry name" value="HTH_TetR"/>
</dbReference>
<name>A0A0H4J276_9PROT</name>
<dbReference type="AlphaFoldDB" id="A0A0H4J276"/>
<dbReference type="InterPro" id="IPR009057">
    <property type="entry name" value="Homeodomain-like_sf"/>
</dbReference>
<feature type="domain" description="HTH tetR-type" evidence="3">
    <location>
        <begin position="1"/>
        <end position="61"/>
    </location>
</feature>
<evidence type="ECO:0000313" key="4">
    <source>
        <dbReference type="EMBL" id="AKO65828.1"/>
    </source>
</evidence>
<dbReference type="EMBL" id="CP011002">
    <property type="protein sequence ID" value="AKO65828.1"/>
    <property type="molecule type" value="Genomic_DNA"/>
</dbReference>
<dbReference type="Pfam" id="PF00440">
    <property type="entry name" value="TetR_N"/>
    <property type="match status" value="1"/>
</dbReference>
<feature type="DNA-binding region" description="H-T-H motif" evidence="2">
    <location>
        <begin position="24"/>
        <end position="43"/>
    </location>
</feature>
<evidence type="ECO:0000256" key="1">
    <source>
        <dbReference type="ARBA" id="ARBA00023125"/>
    </source>
</evidence>
<evidence type="ECO:0000259" key="3">
    <source>
        <dbReference type="PROSITE" id="PS50977"/>
    </source>
</evidence>
<evidence type="ECO:0000313" key="5">
    <source>
        <dbReference type="Proteomes" id="UP000066549"/>
    </source>
</evidence>